<protein>
    <submittedName>
        <fullName evidence="2">Uncharacterized protein</fullName>
    </submittedName>
</protein>
<feature type="compositionally biased region" description="Basic and acidic residues" evidence="1">
    <location>
        <begin position="1"/>
        <end position="11"/>
    </location>
</feature>
<dbReference type="EMBL" id="AOCG01000006">
    <property type="protein sequence ID" value="EUJ19767.1"/>
    <property type="molecule type" value="Genomic_DNA"/>
</dbReference>
<keyword evidence="3" id="KW-1185">Reference proteome</keyword>
<gene>
    <name evidence="2" type="ORF">MAQA_06373</name>
</gene>
<comment type="caution">
    <text evidence="2">The sequence shown here is derived from an EMBL/GenBank/DDBJ whole genome shotgun (WGS) entry which is preliminary data.</text>
</comment>
<name>W7B1K8_9LIST</name>
<feature type="compositionally biased region" description="Polar residues" evidence="1">
    <location>
        <begin position="57"/>
        <end position="77"/>
    </location>
</feature>
<dbReference type="PATRIC" id="fig|1265818.5.peg.1275"/>
<sequence length="120" mass="13417">MAKQEEIKLQEQRAALAKQEEAKKQEEARKQEEIRKQNEAREREKQAAANAAKERQNSTSDNSGSGNVQASVDKNEQQVLVTKTGSKYHNRKCGNGTYYPATLSEAKARGLTPCSKCYGR</sequence>
<reference evidence="2 3" key="1">
    <citation type="journal article" date="2014" name="Int. J. Syst. Evol. Microbiol.">
        <title>Listeria floridensis sp. nov., Listeria aquatica sp. nov., Listeria cornellensis sp. nov., Listeria riparia sp. nov. and Listeria grandensis sp. nov., from agricultural and natural environments.</title>
        <authorList>
            <person name="den Bakker H.C."/>
            <person name="Warchocki S."/>
            <person name="Wright E.M."/>
            <person name="Allred A.F."/>
            <person name="Ahlstrom C."/>
            <person name="Manuel C.S."/>
            <person name="Stasiewicz M.J."/>
            <person name="Burrell A."/>
            <person name="Roof S."/>
            <person name="Strawn L."/>
            <person name="Fortes E.D."/>
            <person name="Nightingale K.K."/>
            <person name="Kephart D."/>
            <person name="Wiedmann M."/>
        </authorList>
    </citation>
    <scope>NUCLEOTIDE SEQUENCE [LARGE SCALE GENOMIC DNA]</scope>
    <source>
        <strain evidence="2 3">FSL S10-1188</strain>
    </source>
</reference>
<dbReference type="RefSeq" id="WP_052008478.1">
    <property type="nucleotide sequence ID" value="NZ_AOCG01000006.1"/>
</dbReference>
<dbReference type="OrthoDB" id="9783680at2"/>
<evidence type="ECO:0000313" key="2">
    <source>
        <dbReference type="EMBL" id="EUJ19767.1"/>
    </source>
</evidence>
<dbReference type="Proteomes" id="UP000019246">
    <property type="component" value="Unassembled WGS sequence"/>
</dbReference>
<feature type="compositionally biased region" description="Basic and acidic residues" evidence="1">
    <location>
        <begin position="18"/>
        <end position="56"/>
    </location>
</feature>
<accession>W7B1K8</accession>
<proteinExistence type="predicted"/>
<organism evidence="2 3">
    <name type="scientific">Listeria aquatica FSL S10-1188</name>
    <dbReference type="NCBI Taxonomy" id="1265818"/>
    <lineage>
        <taxon>Bacteria</taxon>
        <taxon>Bacillati</taxon>
        <taxon>Bacillota</taxon>
        <taxon>Bacilli</taxon>
        <taxon>Bacillales</taxon>
        <taxon>Listeriaceae</taxon>
        <taxon>Listeria</taxon>
    </lineage>
</organism>
<evidence type="ECO:0000256" key="1">
    <source>
        <dbReference type="SAM" id="MobiDB-lite"/>
    </source>
</evidence>
<dbReference type="AlphaFoldDB" id="W7B1K8"/>
<evidence type="ECO:0000313" key="3">
    <source>
        <dbReference type="Proteomes" id="UP000019246"/>
    </source>
</evidence>
<feature type="region of interest" description="Disordered" evidence="1">
    <location>
        <begin position="1"/>
        <end position="77"/>
    </location>
</feature>
<dbReference type="STRING" id="1265818.MAQA_06373"/>